<accession>S4NTH9</accession>
<proteinExistence type="predicted"/>
<feature type="transmembrane region" description="Helical" evidence="1">
    <location>
        <begin position="39"/>
        <end position="57"/>
    </location>
</feature>
<dbReference type="EMBL" id="GAIX01010444">
    <property type="protein sequence ID" value="JAA82116.1"/>
    <property type="molecule type" value="Transcribed_RNA"/>
</dbReference>
<organism evidence="2">
    <name type="scientific">Pararge aegeria</name>
    <name type="common">speckled wood butterfly</name>
    <dbReference type="NCBI Taxonomy" id="116150"/>
    <lineage>
        <taxon>Eukaryota</taxon>
        <taxon>Metazoa</taxon>
        <taxon>Ecdysozoa</taxon>
        <taxon>Arthropoda</taxon>
        <taxon>Hexapoda</taxon>
        <taxon>Insecta</taxon>
        <taxon>Pterygota</taxon>
        <taxon>Neoptera</taxon>
        <taxon>Endopterygota</taxon>
        <taxon>Lepidoptera</taxon>
        <taxon>Glossata</taxon>
        <taxon>Ditrysia</taxon>
        <taxon>Papilionoidea</taxon>
        <taxon>Nymphalidae</taxon>
        <taxon>Satyrinae</taxon>
        <taxon>Satyrini</taxon>
        <taxon>Parargina</taxon>
        <taxon>Pararge</taxon>
    </lineage>
</organism>
<keyword evidence="1" id="KW-0812">Transmembrane</keyword>
<keyword evidence="1" id="KW-0472">Membrane</keyword>
<dbReference type="AlphaFoldDB" id="S4NTH9"/>
<protein>
    <submittedName>
        <fullName evidence="2">Uncharacterized protein</fullName>
    </submittedName>
</protein>
<evidence type="ECO:0000256" key="1">
    <source>
        <dbReference type="SAM" id="Phobius"/>
    </source>
</evidence>
<name>S4NTH9_9NEOP</name>
<sequence>MLLAQGRVVYFRGNRKQLIFVCKTASMMRGSVTFSRGPIMYYALFKLSFLFYIAYLLSINIRRKRDIY</sequence>
<keyword evidence="1" id="KW-1133">Transmembrane helix</keyword>
<reference evidence="2" key="1">
    <citation type="journal article" date="2013" name="BMC Genomics">
        <title>Unscrambling butterfly oogenesis.</title>
        <authorList>
            <person name="Carter J.M."/>
            <person name="Baker S.C."/>
            <person name="Pink R."/>
            <person name="Carter D.R."/>
            <person name="Collins A."/>
            <person name="Tomlin J."/>
            <person name="Gibbs M."/>
            <person name="Breuker C.J."/>
        </authorList>
    </citation>
    <scope>NUCLEOTIDE SEQUENCE</scope>
    <source>
        <tissue evidence="2">Ovary</tissue>
    </source>
</reference>
<evidence type="ECO:0000313" key="2">
    <source>
        <dbReference type="EMBL" id="JAA82116.1"/>
    </source>
</evidence>
<reference evidence="2" key="2">
    <citation type="submission" date="2013-05" db="EMBL/GenBank/DDBJ databases">
        <authorList>
            <person name="Carter J.-M."/>
            <person name="Baker S.C."/>
            <person name="Pink R."/>
            <person name="Carter D.R.F."/>
            <person name="Collins A."/>
            <person name="Tomlin J."/>
            <person name="Gibbs M."/>
            <person name="Breuker C.J."/>
        </authorList>
    </citation>
    <scope>NUCLEOTIDE SEQUENCE</scope>
    <source>
        <tissue evidence="2">Ovary</tissue>
    </source>
</reference>
<feature type="non-terminal residue" evidence="2">
    <location>
        <position position="68"/>
    </location>
</feature>